<keyword evidence="2 8" id="KW-0819">tRNA processing</keyword>
<keyword evidence="10" id="KW-1185">Reference proteome</keyword>
<comment type="cofactor">
    <cofactor evidence="8">
        <name>Zn(2+)</name>
        <dbReference type="ChEBI" id="CHEBI:29105"/>
    </cofactor>
    <text evidence="8">Binds 1 zinc ion per subunit.</text>
</comment>
<feature type="binding site" evidence="8">
    <location>
        <position position="60"/>
    </location>
    <ligand>
        <name>Zn(2+)</name>
        <dbReference type="ChEBI" id="CHEBI:29105"/>
    </ligand>
</feature>
<keyword evidence="1 8" id="KW-0963">Cytoplasm</keyword>
<evidence type="ECO:0000256" key="2">
    <source>
        <dbReference type="ARBA" id="ARBA00022694"/>
    </source>
</evidence>
<evidence type="ECO:0000256" key="3">
    <source>
        <dbReference type="ARBA" id="ARBA00022722"/>
    </source>
</evidence>
<comment type="similarity">
    <text evidence="8">Belongs to the eukaryotic/archaeal RNase P protein component 4 family.</text>
</comment>
<evidence type="ECO:0000256" key="8">
    <source>
        <dbReference type="HAMAP-Rule" id="MF_00757"/>
    </source>
</evidence>
<dbReference type="AlphaFoldDB" id="N0BMB4"/>
<comment type="catalytic activity">
    <reaction evidence="8">
        <text>Endonucleolytic cleavage of RNA, removing 5'-extranucleotides from tRNA precursor.</text>
        <dbReference type="EC" id="3.1.26.5"/>
    </reaction>
</comment>
<dbReference type="eggNOG" id="arCOG04345">
    <property type="taxonomic scope" value="Archaea"/>
</dbReference>
<protein>
    <recommendedName>
        <fullName evidence="8">Ribonuclease P protein component 4</fullName>
        <shortName evidence="8">RNase P component 4</shortName>
        <ecNumber evidence="8">3.1.26.5</ecNumber>
    </recommendedName>
    <alternativeName>
        <fullName evidence="8">Rpp21</fullName>
    </alternativeName>
</protein>
<comment type="subunit">
    <text evidence="8">Consists of a catalytic RNA component and at least 4-5 protein subunits.</text>
</comment>
<dbReference type="GO" id="GO:0004526">
    <property type="term" value="F:ribonuclease P activity"/>
    <property type="evidence" value="ECO:0007669"/>
    <property type="project" value="UniProtKB-UniRule"/>
</dbReference>
<dbReference type="GO" id="GO:0001682">
    <property type="term" value="P:tRNA 5'-leader removal"/>
    <property type="evidence" value="ECO:0007669"/>
    <property type="project" value="UniProtKB-UniRule"/>
</dbReference>
<gene>
    <name evidence="8" type="primary">rnp4</name>
    <name evidence="9" type="ORF">Asulf_01795</name>
</gene>
<feature type="binding site" evidence="8">
    <location>
        <position position="88"/>
    </location>
    <ligand>
        <name>Zn(2+)</name>
        <dbReference type="ChEBI" id="CHEBI:29105"/>
    </ligand>
</feature>
<dbReference type="Gene3D" id="1.20.5.420">
    <property type="entry name" value="Immunoglobulin FC, subunit C"/>
    <property type="match status" value="1"/>
</dbReference>
<dbReference type="GO" id="GO:0008270">
    <property type="term" value="F:zinc ion binding"/>
    <property type="evidence" value="ECO:0007669"/>
    <property type="project" value="UniProtKB-UniRule"/>
</dbReference>
<dbReference type="HOGENOM" id="CLU_079140_3_1_2"/>
<dbReference type="PIRSF" id="PIRSF004878">
    <property type="entry name" value="RNase_P_4"/>
    <property type="match status" value="1"/>
</dbReference>
<dbReference type="OrthoDB" id="10058at2157"/>
<dbReference type="InterPro" id="IPR016432">
    <property type="entry name" value="RNP4"/>
</dbReference>
<dbReference type="RefSeq" id="WP_015591364.1">
    <property type="nucleotide sequence ID" value="NC_021169.1"/>
</dbReference>
<evidence type="ECO:0000256" key="7">
    <source>
        <dbReference type="ARBA" id="ARBA00022833"/>
    </source>
</evidence>
<evidence type="ECO:0000313" key="9">
    <source>
        <dbReference type="EMBL" id="AGK61766.1"/>
    </source>
</evidence>
<dbReference type="EMBL" id="CP005290">
    <property type="protein sequence ID" value="AGK61766.1"/>
    <property type="molecule type" value="Genomic_DNA"/>
</dbReference>
<dbReference type="Gene3D" id="6.20.50.20">
    <property type="match status" value="1"/>
</dbReference>
<keyword evidence="6 8" id="KW-0378">Hydrolase</keyword>
<comment type="function">
    <text evidence="8">Part of ribonuclease P, a protein complex that generates mature tRNA molecules by cleaving their 5'-ends.</text>
</comment>
<dbReference type="Proteomes" id="UP000013307">
    <property type="component" value="Chromosome"/>
</dbReference>
<feature type="binding site" evidence="8">
    <location>
        <position position="63"/>
    </location>
    <ligand>
        <name>Zn(2+)</name>
        <dbReference type="ChEBI" id="CHEBI:29105"/>
    </ligand>
</feature>
<dbReference type="InterPro" id="IPR007175">
    <property type="entry name" value="Rpr2/Snm1/Rpp21"/>
</dbReference>
<name>N0BMB4_9EURY</name>
<keyword evidence="5 8" id="KW-0255">Endonuclease</keyword>
<evidence type="ECO:0000256" key="5">
    <source>
        <dbReference type="ARBA" id="ARBA00022759"/>
    </source>
</evidence>
<feature type="binding site" evidence="8">
    <location>
        <position position="85"/>
    </location>
    <ligand>
        <name>Zn(2+)</name>
        <dbReference type="ChEBI" id="CHEBI:29105"/>
    </ligand>
</feature>
<keyword evidence="3 8" id="KW-0540">Nuclease</keyword>
<evidence type="ECO:0000256" key="4">
    <source>
        <dbReference type="ARBA" id="ARBA00022723"/>
    </source>
</evidence>
<comment type="subcellular location">
    <subcellularLocation>
        <location evidence="8">Cytoplasm</location>
    </subcellularLocation>
</comment>
<evidence type="ECO:0000313" key="10">
    <source>
        <dbReference type="Proteomes" id="UP000013307"/>
    </source>
</evidence>
<keyword evidence="7 8" id="KW-0862">Zinc</keyword>
<evidence type="ECO:0000256" key="6">
    <source>
        <dbReference type="ARBA" id="ARBA00022801"/>
    </source>
</evidence>
<dbReference type="STRING" id="387631.Asulf_01795"/>
<organism evidence="9 10">
    <name type="scientific">Archaeoglobus sulfaticallidus PM70-1</name>
    <dbReference type="NCBI Taxonomy" id="387631"/>
    <lineage>
        <taxon>Archaea</taxon>
        <taxon>Methanobacteriati</taxon>
        <taxon>Methanobacteriota</taxon>
        <taxon>Archaeoglobi</taxon>
        <taxon>Archaeoglobales</taxon>
        <taxon>Archaeoglobaceae</taxon>
        <taxon>Archaeoglobus</taxon>
    </lineage>
</organism>
<dbReference type="EC" id="3.1.26.5" evidence="8"/>
<dbReference type="GO" id="GO:0005737">
    <property type="term" value="C:cytoplasm"/>
    <property type="evidence" value="ECO:0007669"/>
    <property type="project" value="UniProtKB-SubCell"/>
</dbReference>
<sequence>MLKRDKKLEKKIARERIVLLMERAFKTDDSDLSRRYVELAMKISSKYRVRIPKEYRNTFCRKCYTPFKSENVKIRLLRGVKTIECLVCGYKKRIPYKLRDIS</sequence>
<dbReference type="HAMAP" id="MF_00757">
    <property type="entry name" value="RNase_P_4"/>
    <property type="match status" value="1"/>
</dbReference>
<dbReference type="GO" id="GO:0030677">
    <property type="term" value="C:ribonuclease P complex"/>
    <property type="evidence" value="ECO:0007669"/>
    <property type="project" value="UniProtKB-UniRule"/>
</dbReference>
<reference evidence="9 10" key="1">
    <citation type="journal article" date="2013" name="Genome Announc.">
        <title>Complete Genome Sequence of the Thermophilic and Facultatively Chemolithoautotrophic Sulfate Reducer Archaeoglobus sulfaticallidus Strain PM70-1T.</title>
        <authorList>
            <person name="Stokke R."/>
            <person name="Hocking W.P."/>
            <person name="Steinsbu B.O."/>
            <person name="Steen I.H."/>
        </authorList>
    </citation>
    <scope>NUCLEOTIDE SEQUENCE [LARGE SCALE GENOMIC DNA]</scope>
    <source>
        <strain evidence="9">PM70-1</strain>
    </source>
</reference>
<accession>N0BMB4</accession>
<proteinExistence type="inferred from homology"/>
<keyword evidence="4 8" id="KW-0479">Metal-binding</keyword>
<dbReference type="KEGG" id="ast:Asulf_01795"/>
<dbReference type="Pfam" id="PF04032">
    <property type="entry name" value="Rpr2"/>
    <property type="match status" value="1"/>
</dbReference>
<evidence type="ECO:0000256" key="1">
    <source>
        <dbReference type="ARBA" id="ARBA00022490"/>
    </source>
</evidence>
<dbReference type="GeneID" id="15393430"/>